<reference evidence="6" key="1">
    <citation type="submission" date="2020-05" db="EMBL/GenBank/DDBJ databases">
        <title>Mycena genomes resolve the evolution of fungal bioluminescence.</title>
        <authorList>
            <person name="Tsai I.J."/>
        </authorList>
    </citation>
    <scope>NUCLEOTIDE SEQUENCE</scope>
    <source>
        <strain evidence="6">110903Hualien_Pintung</strain>
    </source>
</reference>
<feature type="compositionally biased region" description="Basic and acidic residues" evidence="4">
    <location>
        <begin position="904"/>
        <end position="923"/>
    </location>
</feature>
<accession>A0A8H6SRG6</accession>
<keyword evidence="3" id="KW-0378">Hydrolase</keyword>
<proteinExistence type="inferred from homology"/>
<dbReference type="Proteomes" id="UP000613580">
    <property type="component" value="Unassembled WGS sequence"/>
</dbReference>
<feature type="region of interest" description="Disordered" evidence="4">
    <location>
        <begin position="470"/>
        <end position="498"/>
    </location>
</feature>
<dbReference type="EMBL" id="JACAZE010000012">
    <property type="protein sequence ID" value="KAF7302605.1"/>
    <property type="molecule type" value="Genomic_DNA"/>
</dbReference>
<dbReference type="SUPFAM" id="SSF52129">
    <property type="entry name" value="Caspase-like"/>
    <property type="match status" value="1"/>
</dbReference>
<evidence type="ECO:0000259" key="5">
    <source>
        <dbReference type="Pfam" id="PF00656"/>
    </source>
</evidence>
<keyword evidence="7" id="KW-1185">Reference proteome</keyword>
<name>A0A8H6SRG6_MYCCL</name>
<feature type="region of interest" description="Disordered" evidence="4">
    <location>
        <begin position="903"/>
        <end position="945"/>
    </location>
</feature>
<sequence length="945" mass="105941">MPRSGRTWAKQIDLKDLPDRLSTPCFLEAAAVPEAVGVRLTTSFDNDMPPLTRATPSKRPALLPDIKIPVDSVAIASAPGSPSSSRNSIGPVAPSREPRQRALLIGIRGCPGPGFSELEGAHNDVLAMKELLVDLYGYKDADITILLDDEDERHLAPTRVNILKAIHELVEDAQSGDRFYFHYSGHSMQVPNESNTEEDHMDECLVPQDGQDARIVDDELHRALVAQLPQGSHLVAVLDTCHSGSLLDLKHYRCNRVYVPWIWRGYHKDLLDERRAHNVRRGARVPTIQEIFGSFDQPTAPLVPDTNEHASTSSCFPSLRDVAWMIMRRIRGWGIAERPPRHVIQQETPNGPEDAFVESPKPQYQCSGWCRKHEEVSDDLRVSDTVVANVISLASCKDSQQAWEGDGGKSMTTCLISLLRENQDRTLRELLLELSHAAYAISLARHRRTKKKRPKYVKWVNAARARISLGRRKADSIPEPETPPLSASPRGQTLPVQSARGPWNAFADVREYVDGLRRNLMMAYEKGGGDLDAFQNPELSSVRPLDMEGSYGYTDADITVLMDDGEHTLPTRDNILKAVQDLVDDAQAGDRFFFHYCGHSKQEPNKQNTEDDGMDECLVPHDGEKKRIVDNELYWRLVHPLPPGSHLVAVLDTCHSGSLLDLTHFRCNRVFVPWRYRRPSSKPEEPTQASRQSTAGSSTAPLISNDNHASACFPDLRELALQLFRSIHLRNVGLEVAPSLFLDGSAMCQSPTSDAPCTGWCSVPYPDEEVPVECMVKADVISLGSCRDSQLAWEGDNGKSITLCLVKLLRESQERTLRDVMFELSYEAYAIARKRHRRARRAHRKIARWVKGKLAKLAEWNRLRTRKAASIPAPEPPTPVSARAGTFPARFPARRKALNSLMREGAESTQKHVDTVKRNRGDTSEFQNPELSSPRPLDLTRRWCM</sequence>
<dbReference type="GO" id="GO:0006915">
    <property type="term" value="P:apoptotic process"/>
    <property type="evidence" value="ECO:0007669"/>
    <property type="project" value="UniProtKB-KW"/>
</dbReference>
<dbReference type="InterPro" id="IPR050452">
    <property type="entry name" value="Metacaspase"/>
</dbReference>
<comment type="caution">
    <text evidence="6">The sequence shown here is derived from an EMBL/GenBank/DDBJ whole genome shotgun (WGS) entry which is preliminary data.</text>
</comment>
<dbReference type="InterPro" id="IPR029030">
    <property type="entry name" value="Caspase-like_dom_sf"/>
</dbReference>
<keyword evidence="3" id="KW-0788">Thiol protease</keyword>
<dbReference type="InterPro" id="IPR011600">
    <property type="entry name" value="Pept_C14_caspase"/>
</dbReference>
<evidence type="ECO:0000256" key="4">
    <source>
        <dbReference type="SAM" id="MobiDB-lite"/>
    </source>
</evidence>
<dbReference type="OrthoDB" id="3223806at2759"/>
<feature type="region of interest" description="Disordered" evidence="4">
    <location>
        <begin position="678"/>
        <end position="703"/>
    </location>
</feature>
<keyword evidence="2" id="KW-0053">Apoptosis</keyword>
<dbReference type="GO" id="GO:0004197">
    <property type="term" value="F:cysteine-type endopeptidase activity"/>
    <property type="evidence" value="ECO:0007669"/>
    <property type="project" value="InterPro"/>
</dbReference>
<comment type="similarity">
    <text evidence="1">Belongs to the peptidase C14B family.</text>
</comment>
<organism evidence="6 7">
    <name type="scientific">Mycena chlorophos</name>
    <name type="common">Agaric fungus</name>
    <name type="synonym">Agaricus chlorophos</name>
    <dbReference type="NCBI Taxonomy" id="658473"/>
    <lineage>
        <taxon>Eukaryota</taxon>
        <taxon>Fungi</taxon>
        <taxon>Dikarya</taxon>
        <taxon>Basidiomycota</taxon>
        <taxon>Agaricomycotina</taxon>
        <taxon>Agaricomycetes</taxon>
        <taxon>Agaricomycetidae</taxon>
        <taxon>Agaricales</taxon>
        <taxon>Marasmiineae</taxon>
        <taxon>Mycenaceae</taxon>
        <taxon>Mycena</taxon>
    </lineage>
</organism>
<feature type="compositionally biased region" description="Polar residues" evidence="4">
    <location>
        <begin position="687"/>
        <end position="703"/>
    </location>
</feature>
<feature type="domain" description="Peptidase C14 caspase" evidence="5">
    <location>
        <begin position="569"/>
        <end position="821"/>
    </location>
</feature>
<dbReference type="GO" id="GO:0005737">
    <property type="term" value="C:cytoplasm"/>
    <property type="evidence" value="ECO:0007669"/>
    <property type="project" value="TreeGrafter"/>
</dbReference>
<dbReference type="PANTHER" id="PTHR48104:SF30">
    <property type="entry name" value="METACASPASE-1"/>
    <property type="match status" value="1"/>
</dbReference>
<protein>
    <submittedName>
        <fullName evidence="6">Metacaspase type II</fullName>
    </submittedName>
</protein>
<gene>
    <name evidence="6" type="ORF">HMN09_00895000</name>
</gene>
<feature type="compositionally biased region" description="Low complexity" evidence="4">
    <location>
        <begin position="77"/>
        <end position="92"/>
    </location>
</feature>
<feature type="region of interest" description="Disordered" evidence="4">
    <location>
        <begin position="77"/>
        <end position="96"/>
    </location>
</feature>
<dbReference type="AlphaFoldDB" id="A0A8H6SRG6"/>
<evidence type="ECO:0000256" key="3">
    <source>
        <dbReference type="ARBA" id="ARBA00022807"/>
    </source>
</evidence>
<feature type="domain" description="Peptidase C14 caspase" evidence="5">
    <location>
        <begin position="100"/>
        <end position="455"/>
    </location>
</feature>
<keyword evidence="3" id="KW-0645">Protease</keyword>
<dbReference type="PANTHER" id="PTHR48104">
    <property type="entry name" value="METACASPASE-4"/>
    <property type="match status" value="1"/>
</dbReference>
<dbReference type="Pfam" id="PF00656">
    <property type="entry name" value="Peptidase_C14"/>
    <property type="match status" value="2"/>
</dbReference>
<evidence type="ECO:0000256" key="1">
    <source>
        <dbReference type="ARBA" id="ARBA00009005"/>
    </source>
</evidence>
<evidence type="ECO:0000313" key="6">
    <source>
        <dbReference type="EMBL" id="KAF7302605.1"/>
    </source>
</evidence>
<dbReference type="GO" id="GO:0006508">
    <property type="term" value="P:proteolysis"/>
    <property type="evidence" value="ECO:0007669"/>
    <property type="project" value="InterPro"/>
</dbReference>
<evidence type="ECO:0000256" key="2">
    <source>
        <dbReference type="ARBA" id="ARBA00022703"/>
    </source>
</evidence>
<dbReference type="Gene3D" id="3.40.50.12660">
    <property type="match status" value="2"/>
</dbReference>
<evidence type="ECO:0000313" key="7">
    <source>
        <dbReference type="Proteomes" id="UP000613580"/>
    </source>
</evidence>